<keyword evidence="3" id="KW-1185">Reference proteome</keyword>
<feature type="compositionally biased region" description="Low complexity" evidence="1">
    <location>
        <begin position="110"/>
        <end position="127"/>
    </location>
</feature>
<accession>A0A9P5SKI4</accession>
<reference evidence="2" key="1">
    <citation type="journal article" date="2020" name="Fungal Divers.">
        <title>Resolving the Mortierellaceae phylogeny through synthesis of multi-gene phylogenetics and phylogenomics.</title>
        <authorList>
            <person name="Vandepol N."/>
            <person name="Liber J."/>
            <person name="Desiro A."/>
            <person name="Na H."/>
            <person name="Kennedy M."/>
            <person name="Barry K."/>
            <person name="Grigoriev I.V."/>
            <person name="Miller A.N."/>
            <person name="O'Donnell K."/>
            <person name="Stajich J.E."/>
            <person name="Bonito G."/>
        </authorList>
    </citation>
    <scope>NUCLEOTIDE SEQUENCE</scope>
    <source>
        <strain evidence="2">NVP1</strain>
    </source>
</reference>
<gene>
    <name evidence="2" type="ORF">BG006_006969</name>
</gene>
<comment type="caution">
    <text evidence="2">The sequence shown here is derived from an EMBL/GenBank/DDBJ whole genome shotgun (WGS) entry which is preliminary data.</text>
</comment>
<feature type="region of interest" description="Disordered" evidence="1">
    <location>
        <begin position="104"/>
        <end position="127"/>
    </location>
</feature>
<feature type="region of interest" description="Disordered" evidence="1">
    <location>
        <begin position="231"/>
        <end position="266"/>
    </location>
</feature>
<evidence type="ECO:0000313" key="2">
    <source>
        <dbReference type="EMBL" id="KAF9330036.1"/>
    </source>
</evidence>
<dbReference type="AlphaFoldDB" id="A0A9P5SKI4"/>
<protein>
    <submittedName>
        <fullName evidence="2">Uncharacterized protein</fullName>
    </submittedName>
</protein>
<sequence length="530" mass="59338">MTISWPTFAVVPESISLRLRSISSIGQHDRSIVRIKLQTATVTTEPSKNLGDHTRKAFDFQTSVHNMAFDIAKIDLLDLKTFGHSVHVGRAYLPLRELQKRARAKYDPDTQQSLQQTQLKQRSGSFSHSMDLSSVSSHFDVIGFCKKHSDVFEIDLPLYKYGTYAKLESRRRRHSTTDGGCEKPVDHRQSFGSLVPSQTGVEIGTITVQVTLHFKNQSPDQFLAYVRRGSCTGSSSGRTATSGKSLSMTHPNDSLDSLASSDSSTLGDSCRVNRYNKSDSHSLPLMYSTHGHVPLANSFSAPIVLQRLTIPETDLDEQQFVDTVHEAARHRPGSFYSALSDECLASIPFPRSVSSSGAETFASAPHLSPPVPQSQWRLSAWDEWHYVDDYADGFVDGGEDQELAEDVKQCLQDGRRYVFDDKNAPEVNQALEEDLMAEIMANGDKDRKKQYLDKIHGASGHHTSKDLMDTTTVKGSKKAKFGLFSEQTWSAFKDIQLMYSSFFGHGWNLGPAEFWRGFKIVEQFYERQSV</sequence>
<name>A0A9P5SKI4_9FUNG</name>
<dbReference type="Proteomes" id="UP000696485">
    <property type="component" value="Unassembled WGS sequence"/>
</dbReference>
<evidence type="ECO:0000313" key="3">
    <source>
        <dbReference type="Proteomes" id="UP000696485"/>
    </source>
</evidence>
<feature type="compositionally biased region" description="Low complexity" evidence="1">
    <location>
        <begin position="231"/>
        <end position="245"/>
    </location>
</feature>
<feature type="compositionally biased region" description="Low complexity" evidence="1">
    <location>
        <begin position="254"/>
        <end position="266"/>
    </location>
</feature>
<proteinExistence type="predicted"/>
<evidence type="ECO:0000256" key="1">
    <source>
        <dbReference type="SAM" id="MobiDB-lite"/>
    </source>
</evidence>
<organism evidence="2 3">
    <name type="scientific">Podila minutissima</name>
    <dbReference type="NCBI Taxonomy" id="64525"/>
    <lineage>
        <taxon>Eukaryota</taxon>
        <taxon>Fungi</taxon>
        <taxon>Fungi incertae sedis</taxon>
        <taxon>Mucoromycota</taxon>
        <taxon>Mortierellomycotina</taxon>
        <taxon>Mortierellomycetes</taxon>
        <taxon>Mortierellales</taxon>
        <taxon>Mortierellaceae</taxon>
        <taxon>Podila</taxon>
    </lineage>
</organism>
<dbReference type="EMBL" id="JAAAUY010000427">
    <property type="protein sequence ID" value="KAF9330036.1"/>
    <property type="molecule type" value="Genomic_DNA"/>
</dbReference>